<dbReference type="Pfam" id="PF00005">
    <property type="entry name" value="ABC_tran"/>
    <property type="match status" value="1"/>
</dbReference>
<name>M3CD75_STRM1</name>
<dbReference type="Proteomes" id="UP000011740">
    <property type="component" value="Unassembled WGS sequence"/>
</dbReference>
<keyword evidence="2" id="KW-0547">Nucleotide-binding</keyword>
<dbReference type="SUPFAM" id="SSF52540">
    <property type="entry name" value="P-loop containing nucleoside triphosphate hydrolases"/>
    <property type="match status" value="1"/>
</dbReference>
<dbReference type="GO" id="GO:0005524">
    <property type="term" value="F:ATP binding"/>
    <property type="evidence" value="ECO:0007669"/>
    <property type="project" value="UniProtKB-KW"/>
</dbReference>
<feature type="domain" description="ABC transporter" evidence="1">
    <location>
        <begin position="13"/>
        <end position="40"/>
    </location>
</feature>
<reference evidence="2 3" key="1">
    <citation type="journal article" date="2013" name="Genome Announc.">
        <title>Whole-Genome Shotgun Assembly and Analysis of the Genome of Streptomyces mobaraensis DSM 40847, a Strain for Industrial Production of Microbial Transglutaminase.</title>
        <authorList>
            <person name="Yang H."/>
            <person name="He T."/>
            <person name="Wu W."/>
            <person name="Zhu W."/>
            <person name="Lu B."/>
            <person name="Sun W."/>
        </authorList>
    </citation>
    <scope>NUCLEOTIDE SEQUENCE [LARGE SCALE GENOMIC DNA]</scope>
    <source>
        <strain evidence="2 3">DSM 40847</strain>
    </source>
</reference>
<dbReference type="AlphaFoldDB" id="M3CD75"/>
<dbReference type="GO" id="GO:0016887">
    <property type="term" value="F:ATP hydrolysis activity"/>
    <property type="evidence" value="ECO:0007669"/>
    <property type="project" value="InterPro"/>
</dbReference>
<dbReference type="InterPro" id="IPR003439">
    <property type="entry name" value="ABC_transporter-like_ATP-bd"/>
</dbReference>
<evidence type="ECO:0000259" key="1">
    <source>
        <dbReference type="Pfam" id="PF00005"/>
    </source>
</evidence>
<gene>
    <name evidence="2" type="ORF">H340_03309</name>
</gene>
<dbReference type="STRING" id="1223523.H340_03309"/>
<evidence type="ECO:0000313" key="3">
    <source>
        <dbReference type="Proteomes" id="UP000011740"/>
    </source>
</evidence>
<sequence>MSRTYGERRTPHPLHLDVAAGACTALFGRNRSGKSTLLRIADDRDRPT</sequence>
<protein>
    <submittedName>
        <fullName evidence="2">Putative ABC transporter ATP-binding protein</fullName>
    </submittedName>
</protein>
<dbReference type="RefSeq" id="WP_004939322.1">
    <property type="nucleotide sequence ID" value="NZ_AORZ01000005.1"/>
</dbReference>
<dbReference type="Gene3D" id="3.40.50.300">
    <property type="entry name" value="P-loop containing nucleotide triphosphate hydrolases"/>
    <property type="match status" value="1"/>
</dbReference>
<dbReference type="PATRIC" id="fig|1223523.3.peg.678"/>
<evidence type="ECO:0000313" key="2">
    <source>
        <dbReference type="EMBL" id="EMF02017.1"/>
    </source>
</evidence>
<proteinExistence type="predicted"/>
<dbReference type="eggNOG" id="COG1131">
    <property type="taxonomic scope" value="Bacteria"/>
</dbReference>
<dbReference type="InterPro" id="IPR027417">
    <property type="entry name" value="P-loop_NTPase"/>
</dbReference>
<dbReference type="CDD" id="cd00267">
    <property type="entry name" value="ABC_ATPase"/>
    <property type="match status" value="1"/>
</dbReference>
<accession>M3CD75</accession>
<comment type="caution">
    <text evidence="2">The sequence shown here is derived from an EMBL/GenBank/DDBJ whole genome shotgun (WGS) entry which is preliminary data.</text>
</comment>
<organism evidence="2 3">
    <name type="scientific">Streptomyces mobaraensis (strain ATCC 29032 / DSM 40847 / JCM 4168 / NBRC 13819 / NCIMB 11159 / IPCR 16-22)</name>
    <dbReference type="NCBI Taxonomy" id="1223523"/>
    <lineage>
        <taxon>Bacteria</taxon>
        <taxon>Bacillati</taxon>
        <taxon>Actinomycetota</taxon>
        <taxon>Actinomycetes</taxon>
        <taxon>Kitasatosporales</taxon>
        <taxon>Streptomycetaceae</taxon>
        <taxon>Streptomyces</taxon>
    </lineage>
</organism>
<keyword evidence="2" id="KW-0067">ATP-binding</keyword>
<dbReference type="EMBL" id="AORZ01000005">
    <property type="protein sequence ID" value="EMF02017.1"/>
    <property type="molecule type" value="Genomic_DNA"/>
</dbReference>